<evidence type="ECO:0000256" key="1">
    <source>
        <dbReference type="SAM" id="Phobius"/>
    </source>
</evidence>
<feature type="transmembrane region" description="Helical" evidence="1">
    <location>
        <begin position="461"/>
        <end position="478"/>
    </location>
</feature>
<gene>
    <name evidence="2" type="ORF">DXV75_14575</name>
</gene>
<dbReference type="PRINTS" id="PR00702">
    <property type="entry name" value="ACRIFLAVINRP"/>
</dbReference>
<keyword evidence="1" id="KW-0472">Membrane</keyword>
<dbReference type="AlphaFoldDB" id="A0A3D8M3S1"/>
<dbReference type="Gene3D" id="3.30.2090.10">
    <property type="entry name" value="Multidrug efflux transporter AcrB TolC docking domain, DN and DC subdomains"/>
    <property type="match status" value="2"/>
</dbReference>
<dbReference type="Gene3D" id="3.30.70.1440">
    <property type="entry name" value="Multidrug efflux transporter AcrB pore domain"/>
    <property type="match status" value="1"/>
</dbReference>
<dbReference type="SUPFAM" id="SSF82693">
    <property type="entry name" value="Multidrug efflux transporter AcrB pore domain, PN1, PN2, PC1 and PC2 subdomains"/>
    <property type="match status" value="2"/>
</dbReference>
<keyword evidence="3" id="KW-1185">Reference proteome</keyword>
<evidence type="ECO:0000313" key="3">
    <source>
        <dbReference type="Proteomes" id="UP000256561"/>
    </source>
</evidence>
<sequence>MNQEHNTHTGIISWFARNSVAANLLMIFIIVMGIAGYFTIQRQMFPNIEINYIRISAQYPGASPQEIEESILVKIEESLKDVTEIKRTVSRAFRNNGQVTLEIDTDEVLTDVLDKVKLRVDSIATFPAGMEPVTISQIEFKQDVIEMPLVGDIPLSELKPLAKQVEDELLQLGTVALVEMSAPDDEIAIEINPEMLRKYNVSIDDVSKAIRNYSANISAGQLRTEAGIISVRVENQYYSGEEFAAIPIKFGESGARVLLSDVATIKDGFTEGERYFKYNGKNAIYISVKATKSQNMIPVAETVKAYIDQRNQTLPAGVELKILVDMTYYLNARLDMMLKNLLQGAILVALMLSLFLRFRLAFWVMLGLPICFLGAVMMMPIFGISINILSLFAFIMVLGIVVDDAIVIGESAYAEIESKGGGIDNVIIGAKRVATPATFGVLTTIAVFAPFTLSSGPDGSFFYNIAVVVILCLAFSLIESKLILPAHIAHTHFAPVKENSWRNRFNKRFYGFVNGPYRNLVQTALVWRWAVLMIFVALLMLSFGLINANQVRVVPNPKVPHDFPSVNIEMNENASDTAVITALQVIESTIMKIDEATKTEEGQGMIRDVLAFNEDRTRGRIVVPLVHEDERPYNTFELARRWREAIPEIPGMKSITVQDDVNGQRDDGEFGYLLFGPDIDTLNAAGLKFIEMLQQQPGLFDVSSTIDPASKEVQLTLRPVAYDLGLNLADVGRQVGASFYGGEAQRVIRDGEEVRVMVRYPDLTRERFADLKYTVITTPDGQEVMLGDVVQLVEKPGISFIRREGGYRSVYVWGNIDEETVEPNEVVSQIDEKLLPQLKEAYPSVMTELGGDIEEQQAQQNEQMLFFMAAMILVYILLAVPLKSYGQPIIIMSVIPFSLTGAIWGHFFMGLDMSMMSTFGLIAAAGVVINDSLVMTDFVNQRRAQGYSIRDAVSEAGCARFRAITLTSITTFAGVLPIMFETSLQAAFVIPMAVALGFAVLYATLVTLVLVPCLYLILIDLGTPFRWIKTHVFASRNKATVTSQPVSEQ</sequence>
<dbReference type="PANTHER" id="PTHR32063:SF33">
    <property type="entry name" value="RND SUPERFAMILY EFFLUX PUMP PERMEASE COMPONENT"/>
    <property type="match status" value="1"/>
</dbReference>
<accession>A0A3D8M3S1</accession>
<feature type="transmembrane region" description="Helical" evidence="1">
    <location>
        <begin position="526"/>
        <end position="546"/>
    </location>
</feature>
<feature type="transmembrane region" description="Helical" evidence="1">
    <location>
        <begin position="20"/>
        <end position="40"/>
    </location>
</feature>
<dbReference type="Proteomes" id="UP000256561">
    <property type="component" value="Unassembled WGS sequence"/>
</dbReference>
<name>A0A3D8M3S1_9ALTE</name>
<feature type="transmembrane region" description="Helical" evidence="1">
    <location>
        <begin position="961"/>
        <end position="980"/>
    </location>
</feature>
<feature type="transmembrane region" description="Helical" evidence="1">
    <location>
        <begin position="389"/>
        <end position="409"/>
    </location>
</feature>
<dbReference type="GO" id="GO:0005886">
    <property type="term" value="C:plasma membrane"/>
    <property type="evidence" value="ECO:0007669"/>
    <property type="project" value="TreeGrafter"/>
</dbReference>
<dbReference type="SUPFAM" id="SSF82866">
    <property type="entry name" value="Multidrug efflux transporter AcrB transmembrane domain"/>
    <property type="match status" value="2"/>
</dbReference>
<evidence type="ECO:0000313" key="2">
    <source>
        <dbReference type="EMBL" id="RDV24240.1"/>
    </source>
</evidence>
<feature type="transmembrane region" description="Helical" evidence="1">
    <location>
        <begin position="889"/>
        <end position="907"/>
    </location>
</feature>
<feature type="transmembrane region" description="Helical" evidence="1">
    <location>
        <begin position="362"/>
        <end position="382"/>
    </location>
</feature>
<dbReference type="Gene3D" id="1.20.1640.10">
    <property type="entry name" value="Multidrug efflux transporter AcrB transmembrane domain"/>
    <property type="match status" value="2"/>
</dbReference>
<dbReference type="PANTHER" id="PTHR32063">
    <property type="match status" value="1"/>
</dbReference>
<dbReference type="OrthoDB" id="5287122at2"/>
<feature type="transmembrane region" description="Helical" evidence="1">
    <location>
        <begin position="864"/>
        <end position="882"/>
    </location>
</feature>
<dbReference type="Gene3D" id="3.30.70.1320">
    <property type="entry name" value="Multidrug efflux transporter AcrB pore domain like"/>
    <property type="match status" value="1"/>
</dbReference>
<dbReference type="InterPro" id="IPR027463">
    <property type="entry name" value="AcrB_DN_DC_subdom"/>
</dbReference>
<dbReference type="GO" id="GO:0042910">
    <property type="term" value="F:xenobiotic transmembrane transporter activity"/>
    <property type="evidence" value="ECO:0007669"/>
    <property type="project" value="TreeGrafter"/>
</dbReference>
<keyword evidence="1" id="KW-1133">Transmembrane helix</keyword>
<dbReference type="SUPFAM" id="SSF82714">
    <property type="entry name" value="Multidrug efflux transporter AcrB TolC docking domain, DN and DC subdomains"/>
    <property type="match status" value="2"/>
</dbReference>
<reference evidence="3" key="1">
    <citation type="submission" date="2018-08" db="EMBL/GenBank/DDBJ databases">
        <authorList>
            <person name="Zhang J."/>
            <person name="Du Z.-J."/>
        </authorList>
    </citation>
    <scope>NUCLEOTIDE SEQUENCE [LARGE SCALE GENOMIC DNA]</scope>
    <source>
        <strain evidence="3">KCTC 52655</strain>
    </source>
</reference>
<feature type="transmembrane region" description="Helical" evidence="1">
    <location>
        <begin position="919"/>
        <end position="940"/>
    </location>
</feature>
<dbReference type="EMBL" id="QRHA01000012">
    <property type="protein sequence ID" value="RDV24240.1"/>
    <property type="molecule type" value="Genomic_DNA"/>
</dbReference>
<protein>
    <submittedName>
        <fullName evidence="2">AcrB/AcrD/AcrF family protein</fullName>
    </submittedName>
</protein>
<dbReference type="InterPro" id="IPR001036">
    <property type="entry name" value="Acrflvin-R"/>
</dbReference>
<dbReference type="RefSeq" id="WP_115594169.1">
    <property type="nucleotide sequence ID" value="NZ_QRHA01000012.1"/>
</dbReference>
<comment type="caution">
    <text evidence="2">The sequence shown here is derived from an EMBL/GenBank/DDBJ whole genome shotgun (WGS) entry which is preliminary data.</text>
</comment>
<feature type="transmembrane region" description="Helical" evidence="1">
    <location>
        <begin position="986"/>
        <end position="1019"/>
    </location>
</feature>
<keyword evidence="1" id="KW-0812">Transmembrane</keyword>
<proteinExistence type="predicted"/>
<feature type="transmembrane region" description="Helical" evidence="1">
    <location>
        <begin position="336"/>
        <end position="356"/>
    </location>
</feature>
<dbReference type="Pfam" id="PF00873">
    <property type="entry name" value="ACR_tran"/>
    <property type="match status" value="1"/>
</dbReference>
<organism evidence="2 3">
    <name type="scientific">Alteromonas aestuariivivens</name>
    <dbReference type="NCBI Taxonomy" id="1938339"/>
    <lineage>
        <taxon>Bacteria</taxon>
        <taxon>Pseudomonadati</taxon>
        <taxon>Pseudomonadota</taxon>
        <taxon>Gammaproteobacteria</taxon>
        <taxon>Alteromonadales</taxon>
        <taxon>Alteromonadaceae</taxon>
        <taxon>Alteromonas/Salinimonas group</taxon>
        <taxon>Alteromonas</taxon>
    </lineage>
</organism>
<dbReference type="Gene3D" id="3.30.70.1430">
    <property type="entry name" value="Multidrug efflux transporter AcrB pore domain"/>
    <property type="match status" value="2"/>
</dbReference>